<sequence length="54" mass="5704">MNATRRVCDGAVYEALGSYTMAWRIGVALGLAGGIIQVAFALIRPSQPPVLRTA</sequence>
<evidence type="ECO:0000313" key="2">
    <source>
        <dbReference type="EMBL" id="UEM09146.1"/>
    </source>
</evidence>
<reference evidence="2 3" key="1">
    <citation type="journal article" date="2022" name="Int. J. Syst. Evol. Microbiol.">
        <title>Strains of Bradyrhizobium barranii sp. nov. associated with legumes native to Canada are symbionts of soybeans and belong to different subspecies (subsp. barranii subsp. nov. and subsp. apii subsp. nov.) and symbiovars (sv. glycinearum and sv. septentrionale).</title>
        <authorList>
            <person name="Bromfield E.S.P."/>
            <person name="Cloutier S."/>
            <person name="Wasai-Hara S."/>
            <person name="Minamisawa K."/>
        </authorList>
    </citation>
    <scope>NUCLEOTIDE SEQUENCE [LARGE SCALE GENOMIC DNA]</scope>
    <source>
        <strain evidence="2 3">144S4</strain>
    </source>
</reference>
<keyword evidence="1" id="KW-0472">Membrane</keyword>
<keyword evidence="1" id="KW-0812">Transmembrane</keyword>
<gene>
    <name evidence="2" type="ORF">J4G43_030915</name>
</gene>
<dbReference type="Proteomes" id="UP000664702">
    <property type="component" value="Chromosome"/>
</dbReference>
<evidence type="ECO:0000313" key="3">
    <source>
        <dbReference type="Proteomes" id="UP000664702"/>
    </source>
</evidence>
<dbReference type="AlphaFoldDB" id="A0A9X9XNA2"/>
<organism evidence="2 3">
    <name type="scientific">Bradyrhizobium barranii subsp. barranii</name>
    <dbReference type="NCBI Taxonomy" id="2823807"/>
    <lineage>
        <taxon>Bacteria</taxon>
        <taxon>Pseudomonadati</taxon>
        <taxon>Pseudomonadota</taxon>
        <taxon>Alphaproteobacteria</taxon>
        <taxon>Hyphomicrobiales</taxon>
        <taxon>Nitrobacteraceae</taxon>
        <taxon>Bradyrhizobium</taxon>
        <taxon>Bradyrhizobium barranii</taxon>
    </lineage>
</organism>
<evidence type="ECO:0000256" key="1">
    <source>
        <dbReference type="SAM" id="Phobius"/>
    </source>
</evidence>
<dbReference type="EMBL" id="CP086136">
    <property type="protein sequence ID" value="UEM09146.1"/>
    <property type="molecule type" value="Genomic_DNA"/>
</dbReference>
<accession>A0A9X9XNA2</accession>
<name>A0A9X9XNA2_9BRAD</name>
<proteinExistence type="predicted"/>
<feature type="transmembrane region" description="Helical" evidence="1">
    <location>
        <begin position="21"/>
        <end position="43"/>
    </location>
</feature>
<protein>
    <submittedName>
        <fullName evidence="2">Uncharacterized protein</fullName>
    </submittedName>
</protein>
<keyword evidence="1" id="KW-1133">Transmembrane helix</keyword>
<dbReference type="KEGG" id="bban:J4G43_030915"/>